<dbReference type="InterPro" id="IPR036397">
    <property type="entry name" value="RNaseH_sf"/>
</dbReference>
<dbReference type="InterPro" id="IPR043128">
    <property type="entry name" value="Rev_trsase/Diguanyl_cyclase"/>
</dbReference>
<name>A0A3M0LE10_HIRRU</name>
<evidence type="ECO:0000259" key="14">
    <source>
        <dbReference type="PROSITE" id="PS50878"/>
    </source>
</evidence>
<keyword evidence="6" id="KW-0540">Nuclease</keyword>
<dbReference type="InterPro" id="IPR003886">
    <property type="entry name" value="NIDO_dom"/>
</dbReference>
<comment type="subcellular location">
    <subcellularLocation>
        <location evidence="1">Membrane</location>
    </subcellularLocation>
</comment>
<evidence type="ECO:0000256" key="1">
    <source>
        <dbReference type="ARBA" id="ARBA00004370"/>
    </source>
</evidence>
<keyword evidence="9" id="KW-0378">Hydrolase</keyword>
<keyword evidence="12" id="KW-1015">Disulfide bond</keyword>
<dbReference type="PANTHER" id="PTHR46160">
    <property type="entry name" value="ALPHA-TECTORIN-RELATED"/>
    <property type="match status" value="1"/>
</dbReference>
<evidence type="ECO:0000256" key="2">
    <source>
        <dbReference type="ARBA" id="ARBA00010879"/>
    </source>
</evidence>
<keyword evidence="13" id="KW-0325">Glycoprotein</keyword>
<evidence type="ECO:0000256" key="13">
    <source>
        <dbReference type="ARBA" id="ARBA00023180"/>
    </source>
</evidence>
<dbReference type="Pfam" id="PF00665">
    <property type="entry name" value="rve"/>
    <property type="match status" value="1"/>
</dbReference>
<evidence type="ECO:0000256" key="3">
    <source>
        <dbReference type="ARBA" id="ARBA00012180"/>
    </source>
</evidence>
<dbReference type="PANTHER" id="PTHR46160:SF3">
    <property type="entry name" value="ALPHA-TECTORIN"/>
    <property type="match status" value="1"/>
</dbReference>
<dbReference type="SUPFAM" id="SSF57567">
    <property type="entry name" value="Serine protease inhibitors"/>
    <property type="match status" value="2"/>
</dbReference>
<dbReference type="InterPro" id="IPR014853">
    <property type="entry name" value="VWF/SSPO/ZAN-like_Cys-rich_dom"/>
</dbReference>
<dbReference type="Gene3D" id="1.10.375.10">
    <property type="entry name" value="Human Immunodeficiency Virus Type 1 Capsid Protein"/>
    <property type="match status" value="1"/>
</dbReference>
<dbReference type="InterPro" id="IPR036084">
    <property type="entry name" value="Ser_inhib-like_sf"/>
</dbReference>
<dbReference type="GO" id="GO:0003676">
    <property type="term" value="F:nucleic acid binding"/>
    <property type="evidence" value="ECO:0007669"/>
    <property type="project" value="InterPro"/>
</dbReference>
<dbReference type="SMART" id="SM00539">
    <property type="entry name" value="NIDO"/>
    <property type="match status" value="1"/>
</dbReference>
<evidence type="ECO:0000256" key="11">
    <source>
        <dbReference type="ARBA" id="ARBA00023136"/>
    </source>
</evidence>
<evidence type="ECO:0000259" key="15">
    <source>
        <dbReference type="PROSITE" id="PS50879"/>
    </source>
</evidence>
<evidence type="ECO:0000256" key="10">
    <source>
        <dbReference type="ARBA" id="ARBA00022842"/>
    </source>
</evidence>
<feature type="domain" description="NIDO" evidence="17">
    <location>
        <begin position="1279"/>
        <end position="1479"/>
    </location>
</feature>
<dbReference type="InterPro" id="IPR001584">
    <property type="entry name" value="Integrase_cat-core"/>
</dbReference>
<keyword evidence="8" id="KW-0255">Endonuclease</keyword>
<dbReference type="InterPro" id="IPR040643">
    <property type="entry name" value="MLVIN_C"/>
</dbReference>
<dbReference type="Pfam" id="PF08742">
    <property type="entry name" value="C8"/>
    <property type="match status" value="2"/>
</dbReference>
<dbReference type="FunFam" id="3.30.70.270:FF:000020">
    <property type="entry name" value="Transposon Tf2-6 polyprotein-like Protein"/>
    <property type="match status" value="1"/>
</dbReference>
<dbReference type="Gene3D" id="3.10.20.370">
    <property type="match status" value="1"/>
</dbReference>
<dbReference type="Pfam" id="PF00078">
    <property type="entry name" value="RVT_1"/>
    <property type="match status" value="1"/>
</dbReference>
<sequence length="3184" mass="352602">MIRLRVADGTLNELVPREDPEWDPNTARGHQALKEYQELLIEGVRTGIPKTVNWSKLYSVKQEKNESPSAFLERLKETARRYTSLEVEGEAGRLQLALIFMGQSQEDIRKKLQKLEGEDTRNLENCWKLPGRSITIGKRNRSGSNKLACWQYSSKPWGEARIIFEGGRVKLEIPEENIGKMFIIKEVEPQPITEEIEQAVVPWVWETGTPGKSKAAQPVVVELKEGKEPVRLKQYAIKPEVRREVAPIIDQYLNLGILQECESEYNTPIFPVKKPNGKYRLVQDLRAINEITKDIHPVVANPYTLLTSVSEKFEWFTVIDLKDAFFCIPLALGSRKYFAFEWENPDTGRKRQLTWSRLPQGFKNSPTIFGNQLARELEEWKTTQVTVPSMFYVVLQYVDDIFLAATERDICSQLTISLLNMLGQGGYRVSRDKAQLVRTEVVYLGCEISKGVRKLGTNRIAAICAIPVPRNHQELRSFLGMVGWCRLWILNFGLLARPLYEALKEAHWTWGRAQEKAFLELKQALKEAPALGLPDLSKDFQLYVTERHRLALGVLTQKIGPWKRPVGYFSKQLDTVSSGWPGCLRAVAATVLLIQEARKLTLGRKLEVYVPHMVIAVLEQKGGHWLSSSRLLQYQALLREQDDIELKITPHLNPAEFLRSDREEGELVHDCVEIIEQVYASREDLKDAPIDSPDWELFTDGSSFVENGTRYAGYAVVTTLQVIEAKALPPGTSAQKAEIRALTRALELSKGKRVNVWTDSKYAFGVVHVQGALWKERGLLTSQGSTIKHRDEILLLLEAVREPEAVAVMHVPGHRKEDGKIYQGNRLADKTAKRVAKEIKIQSALIPAKGNPADSYMKDEPPYLPDDVKLAHLVKAQKNDKGWYVTATGQVVVPAKIMRAILETEHYKCHWGAEALVKFLKNEVISNQMLTMAKRVNATCPTCVKNNPLVRKQVQMGGLKVGPQPGDYWQIDFSELPKAQGNKYLLVYVCTFSRWPEAFPCRTNQAKEVVKTLLKEIIPRFGIPLGMSSDRGPHFVAGIIQGVAKALGIRWDLHTPWRPQSSGQVERMNQTLKNQLKKICQEAKVQWPQALPIALLRIRIKPRERIGVSPYEVLYAVRGALQWNRPLPLENPVHDISPGDHVYVKNWSVEPLKESWNGPYQVLMTTYTAVKVAGIDNWIHYTRVKKLDSSTMEANVGTGWGVCWSRDPGFTSLEFFQQDTYSEFGPSRGPTTQVKGVAPTGSWCHVQVNNNGVISFNEPVRQYTPDPFPLVDGHPFVAPYWADVDNVLGGDIFYRQTTDPVLLEDISQDITQYFPKNPFTATWALVATWDHVAYYGSTSEKGNTFQAVLTTDSKMFYIIFNYWDIQWTTGAASDGDAETGLGGTPAHLLEMIMMKVTGWPLPAIGDDDDDDDDEDDDEEDRRLTTLLLEMIMIVMAGFNSGDDTNFYNVPGSQTDAIINITSTSNVKVPGRWVFRVDDFQVTGVDPPRLNNDCWLFRDKTELFGDTKLSWESNGAEGSIASEMSPPHLGDEFLVAFLQNGDQRTLRSDFRLLLLSGPSPSTTATISMRRPGLRMTVQAAANQPVLVKIPPQAEMVGSQIFENAVVVKTTAAVTAVMVNDKPMAADSAVIIPVHRWGTEYHVVTPNPSPTHNAQFVVAAWDQPTTVNVHLNTDITFRGRLHRRGSTLTIPLEPFQAAQIQSVADLSGTRVVAQRPVAVFSGHTCVGRLSRCDHVVEQLHPIAQWGKSFLVPPVPFQGQSNLIHITAAQPTRVTGHGEVTKTMREVQPNHSLLYGTQSPQGLFLTSEAGVQVFLLGSGENSGAVTFEPFFVSIPDITGYCNSYSVVALEGYDNRILLVAKTSETSGILLNQRPLGSVAWEAISGTEYSWVGISLGSRFGIHRVEHETAAFGVWNVGMGQGKRYGAEGACDSDPCRQVQCRPKESCRLDKGRPACHHDYLGTCTGSPSLQYHTFDGASVSSRGGCRYTLAKYCGADHTLEPFTVEEQRSRDHSEKPLANVYVYTYNVSISAGEDKALQVNNKPTNFPATLEEGKVHIFQNEGRIILQTDFGLQVTYDEDQVIMVAVPSSYFGASCGLCGNFNEDADDEAMVPNGIPGEGGEDWAESWRDPSCQEDCGDQEIAQGMEGCGIKATNNISTTASACFHNNRSYKLHEEFWEDGSCRKWCRCEGSGAVACKPGGCRSHEKCVTVNGIARCTPNKHYTCIGTGDPHYTTFDGLRFDFQGSCIYQFAALCTPKPTLVPFNVTVENNHRGSRAVSFTKTVNLEVYGSVISMSQEHPRKVKVDGAFVSLPFTHPHFSVFYRGVHGFVTTDFGVTVTFDWYSYARVILPTTYSGAVCGLCGNANGDPDDDFVTPGGHRASDETQLGDSWKVGDVPGCSAGCGSECPVCDAVKVQPYRGDRYCGVIAQAGGPFGECHRVVSPEPFLQDCAFDACHYKGHRDTVCQGISAYVTACQSHGVVVETWRTAEFCALSCPPHSHYELCGSPCQPTCHSSSIPSSCPITPCSEGCFCDTGYVLSGSDCVLHSECGCEYLGRYYQKDTEFYPSCRERCRCSTNGTVTCQEAFCGAHEECRVEDGVLGCHPTGYGRLVVSGDPHYVTFDGRTFNIPGSCTYILARVCEPARRLVNFTVVVEHEAGSHSDPVLMKRVMVSIHGYTVTMERGRRWEVTVDLEHYTLPLVTEDKNLRIGQEGSNIVLHTAAGVRILYNTATFLLITVPDVYRGRLCGLGGDYDGDPSDDFRLPSGALARTTQEFVTSWKVPETDRACSDGCNDGVCSKCDVANEATYGRNGSCGIIRDAEGPFWACHPRVSPMEYFTHCVHDVCAARGDHATLCHALQAYATACQAAGATIRAWRTKEFCPLSCPPNSHYELCTRTCDLTCAALVGPTPCTWGCFEGCQCDEGFVFDGDSCVSPERCGCLHRGRYLKAGEIVTFNNCSKECHCHPSRGLVCRDTQCSRDQVCITRDGAQVCARREGHCHVMPGATLTTFDGVAGPLLASGTYKVSALCDEEAPDWFKVVMEVSDCRDLNVPAATAAIVFVREGVVSVNGNLEVWVNGLFTRPPTTISDSIFVVSSPENVTITHSSGMSITITQDGKATITVTSGLASRLCAPCGNFNGNPRDDLKLPDGRDAQSVGEVVDMWKSRDFAGCHISHQTRQEVDAPIYPIP</sequence>
<feature type="domain" description="VWFD" evidence="18">
    <location>
        <begin position="2604"/>
        <end position="2784"/>
    </location>
</feature>
<protein>
    <recommendedName>
        <fullName evidence="3">ribonuclease H</fullName>
        <ecNumber evidence="3">3.1.26.4</ecNumber>
    </recommendedName>
</protein>
<dbReference type="PROSITE" id="PS51233">
    <property type="entry name" value="VWFD"/>
    <property type="match status" value="4"/>
</dbReference>
<keyword evidence="20" id="KW-1185">Reference proteome</keyword>
<dbReference type="Gene3D" id="3.30.420.10">
    <property type="entry name" value="Ribonuclease H-like superfamily/Ribonuclease H"/>
    <property type="match status" value="2"/>
</dbReference>
<dbReference type="GO" id="GO:0031012">
    <property type="term" value="C:extracellular matrix"/>
    <property type="evidence" value="ECO:0007669"/>
    <property type="project" value="TreeGrafter"/>
</dbReference>
<dbReference type="PROSITE" id="PS50879">
    <property type="entry name" value="RNASE_H_1"/>
    <property type="match status" value="1"/>
</dbReference>
<feature type="domain" description="RNase H type-1" evidence="15">
    <location>
        <begin position="691"/>
        <end position="837"/>
    </location>
</feature>
<dbReference type="SUPFAM" id="SSF56672">
    <property type="entry name" value="DNA/RNA polymerases"/>
    <property type="match status" value="1"/>
</dbReference>
<dbReference type="Pfam" id="PF06119">
    <property type="entry name" value="NIDO"/>
    <property type="match status" value="2"/>
</dbReference>
<dbReference type="SMART" id="SM00832">
    <property type="entry name" value="C8"/>
    <property type="match status" value="2"/>
</dbReference>
<dbReference type="FunFam" id="2.10.25.10:FF:000055">
    <property type="entry name" value="alpha-tectorin isoform X1"/>
    <property type="match status" value="2"/>
</dbReference>
<dbReference type="Pfam" id="PF01826">
    <property type="entry name" value="TIL"/>
    <property type="match status" value="2"/>
</dbReference>
<feature type="domain" description="Integrase catalytic" evidence="16">
    <location>
        <begin position="961"/>
        <end position="1118"/>
    </location>
</feature>
<evidence type="ECO:0000256" key="6">
    <source>
        <dbReference type="ARBA" id="ARBA00022722"/>
    </source>
</evidence>
<dbReference type="PROSITE" id="PS50878">
    <property type="entry name" value="RT_POL"/>
    <property type="match status" value="1"/>
</dbReference>
<dbReference type="InterPro" id="IPR035234">
    <property type="entry name" value="IgGFc-bd_N"/>
</dbReference>
<dbReference type="GO" id="GO:0019068">
    <property type="term" value="P:virion assembly"/>
    <property type="evidence" value="ECO:0007669"/>
    <property type="project" value="InterPro"/>
</dbReference>
<dbReference type="Gene3D" id="2.30.30.850">
    <property type="match status" value="1"/>
</dbReference>
<evidence type="ECO:0000259" key="17">
    <source>
        <dbReference type="PROSITE" id="PS51220"/>
    </source>
</evidence>
<feature type="domain" description="VWFD" evidence="18">
    <location>
        <begin position="2992"/>
        <end position="3167"/>
    </location>
</feature>
<evidence type="ECO:0000256" key="12">
    <source>
        <dbReference type="ARBA" id="ARBA00023157"/>
    </source>
</evidence>
<dbReference type="Pfam" id="PF17919">
    <property type="entry name" value="RT_RNaseH_2"/>
    <property type="match status" value="1"/>
</dbReference>
<dbReference type="InterPro" id="IPR043502">
    <property type="entry name" value="DNA/RNA_pol_sf"/>
</dbReference>
<dbReference type="Pfam" id="PF00094">
    <property type="entry name" value="VWD"/>
    <property type="match status" value="4"/>
</dbReference>
<evidence type="ECO:0000313" key="19">
    <source>
        <dbReference type="EMBL" id="RMC22214.1"/>
    </source>
</evidence>
<dbReference type="InterPro" id="IPR008919">
    <property type="entry name" value="Retrov_capsid_N"/>
</dbReference>
<reference evidence="19 20" key="1">
    <citation type="submission" date="2018-07" db="EMBL/GenBank/DDBJ databases">
        <title>A high quality draft genome assembly of the barn swallow (H. rustica rustica).</title>
        <authorList>
            <person name="Formenti G."/>
            <person name="Chiara M."/>
            <person name="Poveda L."/>
            <person name="Francoijs K.-J."/>
            <person name="Bonisoli-Alquati A."/>
            <person name="Canova L."/>
            <person name="Gianfranceschi L."/>
            <person name="Horner D.S."/>
            <person name="Saino N."/>
        </authorList>
    </citation>
    <scope>NUCLEOTIDE SEQUENCE [LARGE SCALE GENOMIC DNA]</scope>
    <source>
        <strain evidence="19">Chelidonia</strain>
        <tissue evidence="19">Blood</tissue>
    </source>
</reference>
<dbReference type="Gene3D" id="3.30.70.270">
    <property type="match status" value="2"/>
</dbReference>
<dbReference type="STRING" id="333673.A0A3M0LE10"/>
<dbReference type="Pfam" id="PF00075">
    <property type="entry name" value="RNase_H"/>
    <property type="match status" value="1"/>
</dbReference>
<proteinExistence type="inferred from homology"/>
<dbReference type="EC" id="3.1.26.4" evidence="3"/>
<dbReference type="CDD" id="cd19941">
    <property type="entry name" value="TIL"/>
    <property type="match status" value="2"/>
</dbReference>
<dbReference type="CDD" id="cd09273">
    <property type="entry name" value="RNase_HI_RT_Bel"/>
    <property type="match status" value="1"/>
</dbReference>
<dbReference type="InterPro" id="IPR025615">
    <property type="entry name" value="TILa_dom"/>
</dbReference>
<dbReference type="EMBL" id="QRBI01000092">
    <property type="protein sequence ID" value="RMC22214.1"/>
    <property type="molecule type" value="Genomic_DNA"/>
</dbReference>
<keyword evidence="11" id="KW-0472">Membrane</keyword>
<keyword evidence="10" id="KW-0460">Magnesium</keyword>
<dbReference type="Gene3D" id="1.10.340.70">
    <property type="match status" value="1"/>
</dbReference>
<dbReference type="PROSITE" id="PS50994">
    <property type="entry name" value="INTEGRASE"/>
    <property type="match status" value="1"/>
</dbReference>
<dbReference type="GO" id="GO:0016020">
    <property type="term" value="C:membrane"/>
    <property type="evidence" value="ECO:0007669"/>
    <property type="project" value="UniProtKB-SubCell"/>
</dbReference>
<dbReference type="GO" id="GO:0007160">
    <property type="term" value="P:cell-matrix adhesion"/>
    <property type="evidence" value="ECO:0007669"/>
    <property type="project" value="InterPro"/>
</dbReference>
<keyword evidence="7" id="KW-0732">Signal</keyword>
<gene>
    <name evidence="19" type="ORF">DUI87_00525</name>
</gene>
<dbReference type="Pfam" id="PF12714">
    <property type="entry name" value="TILa"/>
    <property type="match status" value="2"/>
</dbReference>
<feature type="domain" description="Reverse transcriptase" evidence="14">
    <location>
        <begin position="253"/>
        <end position="448"/>
    </location>
</feature>
<evidence type="ECO:0000313" key="20">
    <source>
        <dbReference type="Proteomes" id="UP000269221"/>
    </source>
</evidence>
<dbReference type="InterPro" id="IPR002156">
    <property type="entry name" value="RNaseH_domain"/>
</dbReference>
<comment type="similarity">
    <text evidence="2">Belongs to the beta type-B retroviral polymerase family. HERV class-II K(HML-2) pol subfamily.</text>
</comment>
<dbReference type="Pfam" id="PF18697">
    <property type="entry name" value="MLVIN_C"/>
    <property type="match status" value="1"/>
</dbReference>
<dbReference type="InterPro" id="IPR002919">
    <property type="entry name" value="TIL_dom"/>
</dbReference>
<comment type="caution">
    <text evidence="19">The sequence shown here is derived from an EMBL/GenBank/DDBJ whole genome shotgun (WGS) entry which is preliminary data.</text>
</comment>
<dbReference type="InterPro" id="IPR012337">
    <property type="entry name" value="RNaseH-like_sf"/>
</dbReference>
<evidence type="ECO:0000256" key="9">
    <source>
        <dbReference type="ARBA" id="ARBA00022801"/>
    </source>
</evidence>
<dbReference type="Proteomes" id="UP000269221">
    <property type="component" value="Unassembled WGS sequence"/>
</dbReference>
<dbReference type="InterPro" id="IPR041577">
    <property type="entry name" value="RT_RNaseH_2"/>
</dbReference>
<dbReference type="SMART" id="SM00216">
    <property type="entry name" value="VWD"/>
    <property type="match status" value="4"/>
</dbReference>
<evidence type="ECO:0000259" key="18">
    <source>
        <dbReference type="PROSITE" id="PS51233"/>
    </source>
</evidence>
<evidence type="ECO:0000256" key="4">
    <source>
        <dbReference type="ARBA" id="ARBA00022679"/>
    </source>
</evidence>
<accession>A0A3M0LE10</accession>
<dbReference type="Gene3D" id="2.10.25.10">
    <property type="entry name" value="Laminin"/>
    <property type="match status" value="2"/>
</dbReference>
<keyword evidence="5" id="KW-0548">Nucleotidyltransferase</keyword>
<evidence type="ECO:0000259" key="16">
    <source>
        <dbReference type="PROSITE" id="PS50994"/>
    </source>
</evidence>
<dbReference type="InterPro" id="IPR052749">
    <property type="entry name" value="Alpha-tectorin"/>
</dbReference>
<evidence type="ECO:0000256" key="5">
    <source>
        <dbReference type="ARBA" id="ARBA00022695"/>
    </source>
</evidence>
<dbReference type="InterPro" id="IPR000477">
    <property type="entry name" value="RT_dom"/>
</dbReference>
<evidence type="ECO:0000256" key="8">
    <source>
        <dbReference type="ARBA" id="ARBA00022759"/>
    </source>
</evidence>
<dbReference type="Gene3D" id="3.10.10.10">
    <property type="entry name" value="HIV Type 1 Reverse Transcriptase, subunit A, domain 1"/>
    <property type="match status" value="1"/>
</dbReference>
<dbReference type="GO" id="GO:0016779">
    <property type="term" value="F:nucleotidyltransferase activity"/>
    <property type="evidence" value="ECO:0007669"/>
    <property type="project" value="UniProtKB-KW"/>
</dbReference>
<dbReference type="OrthoDB" id="6236007at2759"/>
<dbReference type="Pfam" id="PF02093">
    <property type="entry name" value="Gag_p30"/>
    <property type="match status" value="1"/>
</dbReference>
<dbReference type="GO" id="GO:0005201">
    <property type="term" value="F:extracellular matrix structural constituent"/>
    <property type="evidence" value="ECO:0007669"/>
    <property type="project" value="TreeGrafter"/>
</dbReference>
<dbReference type="SUPFAM" id="SSF53098">
    <property type="entry name" value="Ribonuclease H-like"/>
    <property type="match status" value="2"/>
</dbReference>
<dbReference type="InterPro" id="IPR001846">
    <property type="entry name" value="VWF_type-D"/>
</dbReference>
<feature type="domain" description="VWFD" evidence="18">
    <location>
        <begin position="1958"/>
        <end position="2134"/>
    </location>
</feature>
<dbReference type="Pfam" id="PF17517">
    <property type="entry name" value="IgGFc_binding"/>
    <property type="match status" value="1"/>
</dbReference>
<evidence type="ECO:0000256" key="7">
    <source>
        <dbReference type="ARBA" id="ARBA00022729"/>
    </source>
</evidence>
<dbReference type="GO" id="GO:0004523">
    <property type="term" value="F:RNA-DNA hybrid ribonuclease activity"/>
    <property type="evidence" value="ECO:0007669"/>
    <property type="project" value="UniProtKB-EC"/>
</dbReference>
<organism evidence="19 20">
    <name type="scientific">Hirundo rustica rustica</name>
    <dbReference type="NCBI Taxonomy" id="333673"/>
    <lineage>
        <taxon>Eukaryota</taxon>
        <taxon>Metazoa</taxon>
        <taxon>Chordata</taxon>
        <taxon>Craniata</taxon>
        <taxon>Vertebrata</taxon>
        <taxon>Euteleostomi</taxon>
        <taxon>Archelosauria</taxon>
        <taxon>Archosauria</taxon>
        <taxon>Dinosauria</taxon>
        <taxon>Saurischia</taxon>
        <taxon>Theropoda</taxon>
        <taxon>Coelurosauria</taxon>
        <taxon>Aves</taxon>
        <taxon>Neognathae</taxon>
        <taxon>Neoaves</taxon>
        <taxon>Telluraves</taxon>
        <taxon>Australaves</taxon>
        <taxon>Passeriformes</taxon>
        <taxon>Sylvioidea</taxon>
        <taxon>Hirundinidae</taxon>
        <taxon>Hirundo</taxon>
    </lineage>
</organism>
<dbReference type="PROSITE" id="PS51220">
    <property type="entry name" value="NIDO"/>
    <property type="match status" value="1"/>
</dbReference>
<feature type="domain" description="VWFD" evidence="18">
    <location>
        <begin position="2219"/>
        <end position="2396"/>
    </location>
</feature>
<dbReference type="GO" id="GO:0015074">
    <property type="term" value="P:DNA integration"/>
    <property type="evidence" value="ECO:0007669"/>
    <property type="project" value="InterPro"/>
</dbReference>
<dbReference type="InterPro" id="IPR003036">
    <property type="entry name" value="Gag_P30"/>
</dbReference>
<keyword evidence="4" id="KW-0808">Transferase</keyword>